<dbReference type="SUPFAM" id="SSF50447">
    <property type="entry name" value="Translation proteins"/>
    <property type="match status" value="1"/>
</dbReference>
<dbReference type="SUPFAM" id="SSF50465">
    <property type="entry name" value="EF-Tu/eEF-1alpha/eIF2-gamma C-terminal domain"/>
    <property type="match status" value="1"/>
</dbReference>
<keyword evidence="6" id="KW-0342">GTP-binding</keyword>
<evidence type="ECO:0000259" key="9">
    <source>
        <dbReference type="PROSITE" id="PS51722"/>
    </source>
</evidence>
<dbReference type="Gene3D" id="2.40.30.10">
    <property type="entry name" value="Translation factors"/>
    <property type="match status" value="2"/>
</dbReference>
<dbReference type="Pfam" id="PF25461">
    <property type="entry name" value="Beta-barrel_SelB"/>
    <property type="match status" value="1"/>
</dbReference>
<dbReference type="STRING" id="1121305.CLCOL_06960"/>
<proteinExistence type="predicted"/>
<name>A0A151APA8_9CLOT</name>
<dbReference type="CDD" id="cd04171">
    <property type="entry name" value="SelB"/>
    <property type="match status" value="1"/>
</dbReference>
<dbReference type="InterPro" id="IPR027417">
    <property type="entry name" value="P-loop_NTPase"/>
</dbReference>
<evidence type="ECO:0000256" key="5">
    <source>
        <dbReference type="ARBA" id="ARBA00022917"/>
    </source>
</evidence>
<dbReference type="GO" id="GO:0001514">
    <property type="term" value="P:selenocysteine incorporation"/>
    <property type="evidence" value="ECO:0007669"/>
    <property type="project" value="InterPro"/>
</dbReference>
<evidence type="ECO:0000256" key="7">
    <source>
        <dbReference type="ARBA" id="ARBA00025526"/>
    </source>
</evidence>
<dbReference type="InterPro" id="IPR057335">
    <property type="entry name" value="Beta-barrel_SelB"/>
</dbReference>
<dbReference type="NCBIfam" id="TIGR00231">
    <property type="entry name" value="small_GTP"/>
    <property type="match status" value="1"/>
</dbReference>
<dbReference type="Proteomes" id="UP000075374">
    <property type="component" value="Unassembled WGS sequence"/>
</dbReference>
<accession>A0A151APA8</accession>
<evidence type="ECO:0000256" key="2">
    <source>
        <dbReference type="ARBA" id="ARBA00015953"/>
    </source>
</evidence>
<dbReference type="InterPro" id="IPR015190">
    <property type="entry name" value="Elong_fac_SelB-wing-hlx_typ-2"/>
</dbReference>
<dbReference type="NCBIfam" id="TIGR00475">
    <property type="entry name" value="selB"/>
    <property type="match status" value="1"/>
</dbReference>
<dbReference type="InterPro" id="IPR005225">
    <property type="entry name" value="Small_GTP-bd"/>
</dbReference>
<dbReference type="GO" id="GO:0005829">
    <property type="term" value="C:cytosol"/>
    <property type="evidence" value="ECO:0007669"/>
    <property type="project" value="TreeGrafter"/>
</dbReference>
<keyword evidence="5" id="KW-0648">Protein biosynthesis</keyword>
<dbReference type="PANTHER" id="PTHR43721:SF22">
    <property type="entry name" value="ELONGATION FACTOR TU, MITOCHONDRIAL"/>
    <property type="match status" value="1"/>
</dbReference>
<evidence type="ECO:0000256" key="1">
    <source>
        <dbReference type="ARBA" id="ARBA00004496"/>
    </source>
</evidence>
<comment type="subcellular location">
    <subcellularLocation>
        <location evidence="1">Cytoplasm</location>
    </subcellularLocation>
</comment>
<dbReference type="FunFam" id="3.40.50.300:FF:001064">
    <property type="entry name" value="Selenocysteine-specific translation elongation factor"/>
    <property type="match status" value="1"/>
</dbReference>
<dbReference type="EMBL" id="LTBB01000003">
    <property type="protein sequence ID" value="KYH29466.1"/>
    <property type="molecule type" value="Genomic_DNA"/>
</dbReference>
<evidence type="ECO:0000256" key="4">
    <source>
        <dbReference type="ARBA" id="ARBA00022741"/>
    </source>
</evidence>
<keyword evidence="3" id="KW-0963">Cytoplasm</keyword>
<dbReference type="Gene3D" id="1.10.10.10">
    <property type="entry name" value="Winged helix-like DNA-binding domain superfamily/Winged helix DNA-binding domain"/>
    <property type="match status" value="1"/>
</dbReference>
<dbReference type="InterPro" id="IPR000795">
    <property type="entry name" value="T_Tr_GTP-bd_dom"/>
</dbReference>
<evidence type="ECO:0000256" key="3">
    <source>
        <dbReference type="ARBA" id="ARBA00022490"/>
    </source>
</evidence>
<dbReference type="InterPro" id="IPR004535">
    <property type="entry name" value="Transl_elong_SelB"/>
</dbReference>
<dbReference type="AlphaFoldDB" id="A0A151APA8"/>
<organism evidence="10 11">
    <name type="scientific">Clostridium colicanis DSM 13634</name>
    <dbReference type="NCBI Taxonomy" id="1121305"/>
    <lineage>
        <taxon>Bacteria</taxon>
        <taxon>Bacillati</taxon>
        <taxon>Bacillota</taxon>
        <taxon>Clostridia</taxon>
        <taxon>Eubacteriales</taxon>
        <taxon>Clostridiaceae</taxon>
        <taxon>Clostridium</taxon>
    </lineage>
</organism>
<dbReference type="GO" id="GO:0003723">
    <property type="term" value="F:RNA binding"/>
    <property type="evidence" value="ECO:0007669"/>
    <property type="project" value="InterPro"/>
</dbReference>
<evidence type="ECO:0000256" key="8">
    <source>
        <dbReference type="ARBA" id="ARBA00031615"/>
    </source>
</evidence>
<dbReference type="GO" id="GO:0003924">
    <property type="term" value="F:GTPase activity"/>
    <property type="evidence" value="ECO:0007669"/>
    <property type="project" value="InterPro"/>
</dbReference>
<dbReference type="SUPFAM" id="SSF46785">
    <property type="entry name" value="Winged helix' DNA-binding domain"/>
    <property type="match status" value="2"/>
</dbReference>
<dbReference type="GO" id="GO:0005525">
    <property type="term" value="F:GTP binding"/>
    <property type="evidence" value="ECO:0007669"/>
    <property type="project" value="UniProtKB-KW"/>
</dbReference>
<dbReference type="RefSeq" id="WP_061857619.1">
    <property type="nucleotide sequence ID" value="NZ_LTBB01000003.1"/>
</dbReference>
<dbReference type="Pfam" id="PF03144">
    <property type="entry name" value="GTP_EFTU_D2"/>
    <property type="match status" value="1"/>
</dbReference>
<dbReference type="Gene3D" id="1.10.10.2770">
    <property type="match status" value="1"/>
</dbReference>
<keyword evidence="4" id="KW-0547">Nucleotide-binding</keyword>
<dbReference type="InterPro" id="IPR036390">
    <property type="entry name" value="WH_DNA-bd_sf"/>
</dbReference>
<evidence type="ECO:0000256" key="6">
    <source>
        <dbReference type="ARBA" id="ARBA00023134"/>
    </source>
</evidence>
<dbReference type="SUPFAM" id="SSF52540">
    <property type="entry name" value="P-loop containing nucleoside triphosphate hydrolases"/>
    <property type="match status" value="1"/>
</dbReference>
<dbReference type="InterPro" id="IPR050055">
    <property type="entry name" value="EF-Tu_GTPase"/>
</dbReference>
<evidence type="ECO:0000313" key="10">
    <source>
        <dbReference type="EMBL" id="KYH29466.1"/>
    </source>
</evidence>
<dbReference type="CDD" id="cd03696">
    <property type="entry name" value="SelB_II"/>
    <property type="match status" value="1"/>
</dbReference>
<dbReference type="InterPro" id="IPR015191">
    <property type="entry name" value="SelB_WHD4"/>
</dbReference>
<reference evidence="10 11" key="1">
    <citation type="submission" date="2016-02" db="EMBL/GenBank/DDBJ databases">
        <title>Genome sequence of Clostridium colicanis DSM 13634.</title>
        <authorList>
            <person name="Poehlein A."/>
            <person name="Daniel R."/>
        </authorList>
    </citation>
    <scope>NUCLEOTIDE SEQUENCE [LARGE SCALE GENOMIC DNA]</scope>
    <source>
        <strain evidence="10 11">DSM 13634</strain>
    </source>
</reference>
<dbReference type="PRINTS" id="PR00315">
    <property type="entry name" value="ELONGATNFCT"/>
</dbReference>
<sequence length="639" mass="72282">MKNVVMGTAGHIDHGKTALVKRLTGIDTDRLKEEKRRGMTIELGFAPLTLPEGKVISVIDVPGHEKFIKTMVAGVTGIDFVMLVIAADEGIMPQTKEHIDIISLLNIKSGVVALTKTDLVDEEWLNMVREDIRENLKDTPLKDYSIIPVSSVSGEGIQDLIKELEVLAKEASKKEAQNLFRMAIDRVFTITGHGTVITGTIAGGEVKKGDIIEILPKGLEARVRGIQVHNKNVDMAASGDRCALNIVGIEKSEIERGNVAAEIGLMKATRLVDAVLYGVKDVKNIVHNQRVHVHIGTKEVLARIRILGKDEILGGDKGYVQLRFEEPVAALRGDKFIIRSYSPEVTIGGGTIIFHSTRNRQRFSEESIKELNIGEKGALEELIELCIKDSKMFLSLDELFRLTLGNKEEIEKVLNNLVYYNKIVYLKDVDKYLSRELYYKYMDNINSKFKNLYKKYPFRFQIDKEEIKSKLFNYLDVKEFTALINSYIKDGIFEVNNNFLIQGDKEAIKKILQMPETELIEKVILEDGLGVRNIQRLKETVNIGEYKHEDIVKFLVQIGKVVDLGGGVLLHKDIFNEVVKKIKNIFDKKKTLSVAEIRDYLETSRKIALALMEYLDRLGVTIREGDIRRPGINYMKYFT</sequence>
<keyword evidence="11" id="KW-1185">Reference proteome</keyword>
<dbReference type="GO" id="GO:0003746">
    <property type="term" value="F:translation elongation factor activity"/>
    <property type="evidence" value="ECO:0007669"/>
    <property type="project" value="UniProtKB-KW"/>
</dbReference>
<dbReference type="PROSITE" id="PS51722">
    <property type="entry name" value="G_TR_2"/>
    <property type="match status" value="1"/>
</dbReference>
<comment type="caution">
    <text evidence="10">The sequence shown here is derived from an EMBL/GenBank/DDBJ whole genome shotgun (WGS) entry which is preliminary data.</text>
</comment>
<dbReference type="InterPro" id="IPR009000">
    <property type="entry name" value="Transl_B-barrel_sf"/>
</dbReference>
<dbReference type="Pfam" id="PF09106">
    <property type="entry name" value="WHD_2nd_SelB"/>
    <property type="match status" value="1"/>
</dbReference>
<dbReference type="Pfam" id="PF09107">
    <property type="entry name" value="WHD_3rd_SelB"/>
    <property type="match status" value="1"/>
</dbReference>
<dbReference type="PATRIC" id="fig|1121305.3.peg.705"/>
<protein>
    <recommendedName>
        <fullName evidence="2">Selenocysteine-specific elongation factor</fullName>
    </recommendedName>
    <alternativeName>
        <fullName evidence="8">SelB translation factor</fullName>
    </alternativeName>
</protein>
<gene>
    <name evidence="10" type="primary">selB</name>
    <name evidence="10" type="ORF">CLCOL_06960</name>
</gene>
<dbReference type="InterPro" id="IPR036388">
    <property type="entry name" value="WH-like_DNA-bd_sf"/>
</dbReference>
<evidence type="ECO:0000313" key="11">
    <source>
        <dbReference type="Proteomes" id="UP000075374"/>
    </source>
</evidence>
<keyword evidence="10" id="KW-0251">Elongation factor</keyword>
<dbReference type="PANTHER" id="PTHR43721">
    <property type="entry name" value="ELONGATION FACTOR TU-RELATED"/>
    <property type="match status" value="1"/>
</dbReference>
<dbReference type="InterPro" id="IPR009001">
    <property type="entry name" value="Transl_elong_EF1A/Init_IF2_C"/>
</dbReference>
<dbReference type="InterPro" id="IPR004161">
    <property type="entry name" value="EFTu-like_2"/>
</dbReference>
<dbReference type="Pfam" id="PF00009">
    <property type="entry name" value="GTP_EFTU"/>
    <property type="match status" value="1"/>
</dbReference>
<feature type="domain" description="Tr-type G" evidence="9">
    <location>
        <begin position="1"/>
        <end position="172"/>
    </location>
</feature>
<dbReference type="Gene3D" id="3.40.50.300">
    <property type="entry name" value="P-loop containing nucleotide triphosphate hydrolases"/>
    <property type="match status" value="1"/>
</dbReference>
<dbReference type="CDD" id="cd15491">
    <property type="entry name" value="selB_III"/>
    <property type="match status" value="1"/>
</dbReference>
<comment type="function">
    <text evidence="7">Translation factor necessary for the incorporation of selenocysteine into proteins. It probably replaces EF-Tu for the insertion of selenocysteine directed by the UGA codon. SelB binds GTP and GDP.</text>
</comment>